<evidence type="ECO:0000256" key="4">
    <source>
        <dbReference type="ARBA" id="ARBA00023163"/>
    </source>
</evidence>
<sequence>MPDASKPESTAAPRDRLLDAVVELMLADGFEGVSVRRVATAAGVSIGAVQHHFPTKSAMLAAAMDRVSDQFTARLQCNAEGQQDPELLLRAVLTELLGAGEERRPGTVIWLQRLARAAVDEQAAAAHAKDWRDIEALIAELLRQCRPDSEPNWRQDMAADLLGLLDGLAAALVTEPDRMPRDRAERLLDRRLREVLGTGR</sequence>
<dbReference type="GO" id="GO:0003700">
    <property type="term" value="F:DNA-binding transcription factor activity"/>
    <property type="evidence" value="ECO:0007669"/>
    <property type="project" value="TreeGrafter"/>
</dbReference>
<keyword evidence="1" id="KW-0678">Repressor</keyword>
<dbReference type="GO" id="GO:0000976">
    <property type="term" value="F:transcription cis-regulatory region binding"/>
    <property type="evidence" value="ECO:0007669"/>
    <property type="project" value="TreeGrafter"/>
</dbReference>
<feature type="domain" description="HTH tetR-type" evidence="6">
    <location>
        <begin position="11"/>
        <end position="71"/>
    </location>
</feature>
<dbReference type="SUPFAM" id="SSF46689">
    <property type="entry name" value="Homeodomain-like"/>
    <property type="match status" value="1"/>
</dbReference>
<keyword evidence="3 5" id="KW-0238">DNA-binding</keyword>
<dbReference type="STRING" id="630515.SAMN04489812_4528"/>
<dbReference type="RefSeq" id="WP_172836201.1">
    <property type="nucleotide sequence ID" value="NZ_LT629772.1"/>
</dbReference>
<evidence type="ECO:0000259" key="6">
    <source>
        <dbReference type="PROSITE" id="PS50977"/>
    </source>
</evidence>
<evidence type="ECO:0000313" key="8">
    <source>
        <dbReference type="Proteomes" id="UP000199103"/>
    </source>
</evidence>
<dbReference type="PANTHER" id="PTHR30055">
    <property type="entry name" value="HTH-TYPE TRANSCRIPTIONAL REGULATOR RUTR"/>
    <property type="match status" value="1"/>
</dbReference>
<dbReference type="Proteomes" id="UP000199103">
    <property type="component" value="Chromosome I"/>
</dbReference>
<dbReference type="PROSITE" id="PS50977">
    <property type="entry name" value="HTH_TETR_2"/>
    <property type="match status" value="1"/>
</dbReference>
<dbReference type="PANTHER" id="PTHR30055:SF228">
    <property type="entry name" value="TRANSCRIPTIONAL REGULATOR-RELATED"/>
    <property type="match status" value="1"/>
</dbReference>
<organism evidence="7 8">
    <name type="scientific">Microlunatus soli</name>
    <dbReference type="NCBI Taxonomy" id="630515"/>
    <lineage>
        <taxon>Bacteria</taxon>
        <taxon>Bacillati</taxon>
        <taxon>Actinomycetota</taxon>
        <taxon>Actinomycetes</taxon>
        <taxon>Propionibacteriales</taxon>
        <taxon>Propionibacteriaceae</taxon>
        <taxon>Microlunatus</taxon>
    </lineage>
</organism>
<keyword evidence="4" id="KW-0804">Transcription</keyword>
<dbReference type="Gene3D" id="1.10.357.10">
    <property type="entry name" value="Tetracycline Repressor, domain 2"/>
    <property type="match status" value="1"/>
</dbReference>
<dbReference type="InterPro" id="IPR039538">
    <property type="entry name" value="BetI_C"/>
</dbReference>
<dbReference type="EMBL" id="LT629772">
    <property type="protein sequence ID" value="SDT19611.1"/>
    <property type="molecule type" value="Genomic_DNA"/>
</dbReference>
<protein>
    <submittedName>
        <fullName evidence="7">DNA-binding transcriptional regulator, AcrR family</fullName>
    </submittedName>
</protein>
<dbReference type="InterPro" id="IPR009057">
    <property type="entry name" value="Homeodomain-like_sf"/>
</dbReference>
<dbReference type="InterPro" id="IPR001647">
    <property type="entry name" value="HTH_TetR"/>
</dbReference>
<dbReference type="InterPro" id="IPR036271">
    <property type="entry name" value="Tet_transcr_reg_TetR-rel_C_sf"/>
</dbReference>
<keyword evidence="8" id="KW-1185">Reference proteome</keyword>
<dbReference type="AlphaFoldDB" id="A0A1H1YE00"/>
<accession>A0A1H1YE00</accession>
<evidence type="ECO:0000256" key="1">
    <source>
        <dbReference type="ARBA" id="ARBA00022491"/>
    </source>
</evidence>
<evidence type="ECO:0000313" key="7">
    <source>
        <dbReference type="EMBL" id="SDT19611.1"/>
    </source>
</evidence>
<dbReference type="InterPro" id="IPR050109">
    <property type="entry name" value="HTH-type_TetR-like_transc_reg"/>
</dbReference>
<dbReference type="PRINTS" id="PR00455">
    <property type="entry name" value="HTHTETR"/>
</dbReference>
<feature type="DNA-binding region" description="H-T-H motif" evidence="5">
    <location>
        <begin position="34"/>
        <end position="53"/>
    </location>
</feature>
<evidence type="ECO:0000256" key="3">
    <source>
        <dbReference type="ARBA" id="ARBA00023125"/>
    </source>
</evidence>
<dbReference type="Pfam" id="PF13977">
    <property type="entry name" value="TetR_C_6"/>
    <property type="match status" value="1"/>
</dbReference>
<evidence type="ECO:0000256" key="5">
    <source>
        <dbReference type="PROSITE-ProRule" id="PRU00335"/>
    </source>
</evidence>
<dbReference type="Pfam" id="PF00440">
    <property type="entry name" value="TetR_N"/>
    <property type="match status" value="1"/>
</dbReference>
<dbReference type="SUPFAM" id="SSF48498">
    <property type="entry name" value="Tetracyclin repressor-like, C-terminal domain"/>
    <property type="match status" value="1"/>
</dbReference>
<reference evidence="7 8" key="1">
    <citation type="submission" date="2016-10" db="EMBL/GenBank/DDBJ databases">
        <authorList>
            <person name="de Groot N.N."/>
        </authorList>
    </citation>
    <scope>NUCLEOTIDE SEQUENCE [LARGE SCALE GENOMIC DNA]</scope>
    <source>
        <strain evidence="7 8">DSM 21800</strain>
    </source>
</reference>
<name>A0A1H1YE00_9ACTN</name>
<keyword evidence="2" id="KW-0805">Transcription regulation</keyword>
<proteinExistence type="predicted"/>
<gene>
    <name evidence="7" type="ORF">SAMN04489812_4528</name>
</gene>
<evidence type="ECO:0000256" key="2">
    <source>
        <dbReference type="ARBA" id="ARBA00023015"/>
    </source>
</evidence>